<keyword evidence="3" id="KW-1003">Cell membrane</keyword>
<dbReference type="CDD" id="cd06173">
    <property type="entry name" value="MFS_MefA_like"/>
    <property type="match status" value="1"/>
</dbReference>
<evidence type="ECO:0000313" key="9">
    <source>
        <dbReference type="EMBL" id="KIU12989.1"/>
    </source>
</evidence>
<reference evidence="9 10" key="1">
    <citation type="submission" date="2014-12" db="EMBL/GenBank/DDBJ databases">
        <title>Comparative genome analysis of Bacillus coagulans HM-08, Clostridium butyricum HM-68, Bacillus subtilis HM-66 and Bacillus licheniformis BL-09.</title>
        <authorList>
            <person name="Zhang H."/>
        </authorList>
    </citation>
    <scope>NUCLEOTIDE SEQUENCE [LARGE SCALE GENOMIC DNA]</scope>
    <source>
        <strain evidence="9 10">HM-66</strain>
    </source>
</reference>
<keyword evidence="2" id="KW-0813">Transport</keyword>
<keyword evidence="4 7" id="KW-0812">Transmembrane</keyword>
<sequence length="419" mass="46188">MKIELNIKRKPKTSAFDPSFRRLFTAVTLTSIGDGLTFNALPWVAASLTSNTILASFVSSAIFLPWLLFSLPFGILIDRYPRNLLMAVSGTVRAVMILLLTVLIILGWATVPLLIILTFLFGTAKVMFDCTAQTIVPMVVKSKQLEKANGLFASVQLIASDLLGGALAGILILIGLPAPFVIDVITSVTSIPLLMRMKGNFQAREERKKVTFKADLKEGLLFVWNDPLLRPLALFGSGVTMVFSMITAMQVFFMKEILHLSSFEFGLLISFATVGSVIGGRAVSNLKIKLGARKSLLISILTMGICYGIAGLGSNWYIVGLFYFIASFFIVVWGVLNVTYRQRIVPQELLGRVNTVFRFLSWGVSSIGTIIGGILVSVGEVAFNREWALRLPYLVLLCVYIIFFFIAIRLFSKERLEGV</sequence>
<accession>A0A0D1JKE2</accession>
<dbReference type="PANTHER" id="PTHR23513">
    <property type="entry name" value="INTEGRAL MEMBRANE EFFLUX PROTEIN-RELATED"/>
    <property type="match status" value="1"/>
</dbReference>
<feature type="transmembrane region" description="Helical" evidence="7">
    <location>
        <begin position="316"/>
        <end position="338"/>
    </location>
</feature>
<dbReference type="Gene3D" id="1.20.1250.20">
    <property type="entry name" value="MFS general substrate transporter like domains"/>
    <property type="match status" value="1"/>
</dbReference>
<dbReference type="PANTHER" id="PTHR23513:SF6">
    <property type="entry name" value="MAJOR FACILITATOR SUPERFAMILY ASSOCIATED DOMAIN-CONTAINING PROTEIN"/>
    <property type="match status" value="1"/>
</dbReference>
<dbReference type="PATRIC" id="fig|1423.173.peg.110"/>
<evidence type="ECO:0000259" key="8">
    <source>
        <dbReference type="PROSITE" id="PS50850"/>
    </source>
</evidence>
<keyword evidence="5 7" id="KW-1133">Transmembrane helix</keyword>
<evidence type="ECO:0000256" key="1">
    <source>
        <dbReference type="ARBA" id="ARBA00004651"/>
    </source>
</evidence>
<comment type="subcellular location">
    <subcellularLocation>
        <location evidence="1">Cell membrane</location>
        <topology evidence="1">Multi-pass membrane protein</topology>
    </subcellularLocation>
</comment>
<evidence type="ECO:0000256" key="7">
    <source>
        <dbReference type="SAM" id="Phobius"/>
    </source>
</evidence>
<evidence type="ECO:0000256" key="2">
    <source>
        <dbReference type="ARBA" id="ARBA00022448"/>
    </source>
</evidence>
<name>A0A0D1JKE2_BACIU</name>
<dbReference type="PROSITE" id="PS50850">
    <property type="entry name" value="MFS"/>
    <property type="match status" value="1"/>
</dbReference>
<feature type="transmembrane region" description="Helical" evidence="7">
    <location>
        <begin position="84"/>
        <end position="108"/>
    </location>
</feature>
<feature type="transmembrane region" description="Helical" evidence="7">
    <location>
        <begin position="391"/>
        <end position="411"/>
    </location>
</feature>
<dbReference type="Pfam" id="PF05977">
    <property type="entry name" value="MFS_3"/>
    <property type="match status" value="1"/>
</dbReference>
<keyword evidence="6 7" id="KW-0472">Membrane</keyword>
<evidence type="ECO:0000256" key="5">
    <source>
        <dbReference type="ARBA" id="ARBA00022989"/>
    </source>
</evidence>
<proteinExistence type="predicted"/>
<dbReference type="InterPro" id="IPR036259">
    <property type="entry name" value="MFS_trans_sf"/>
</dbReference>
<evidence type="ECO:0000313" key="10">
    <source>
        <dbReference type="Proteomes" id="UP000032247"/>
    </source>
</evidence>
<feature type="transmembrane region" description="Helical" evidence="7">
    <location>
        <begin position="20"/>
        <end position="41"/>
    </location>
</feature>
<gene>
    <name evidence="9" type="ORF">SC09_Contig17orf00119</name>
</gene>
<feature type="transmembrane region" description="Helical" evidence="7">
    <location>
        <begin position="359"/>
        <end position="379"/>
    </location>
</feature>
<evidence type="ECO:0000256" key="6">
    <source>
        <dbReference type="ARBA" id="ARBA00023136"/>
    </source>
</evidence>
<feature type="transmembrane region" description="Helical" evidence="7">
    <location>
        <begin position="295"/>
        <end position="310"/>
    </location>
</feature>
<dbReference type="GO" id="GO:0005886">
    <property type="term" value="C:plasma membrane"/>
    <property type="evidence" value="ECO:0007669"/>
    <property type="project" value="UniProtKB-SubCell"/>
</dbReference>
<dbReference type="Proteomes" id="UP000032247">
    <property type="component" value="Unassembled WGS sequence"/>
</dbReference>
<feature type="transmembrane region" description="Helical" evidence="7">
    <location>
        <begin position="265"/>
        <end position="283"/>
    </location>
</feature>
<protein>
    <submittedName>
        <fullName evidence="9">Major facilitator superfamily MFS 1</fullName>
    </submittedName>
</protein>
<dbReference type="GO" id="GO:0022857">
    <property type="term" value="F:transmembrane transporter activity"/>
    <property type="evidence" value="ECO:0007669"/>
    <property type="project" value="InterPro"/>
</dbReference>
<dbReference type="RefSeq" id="WP_043856882.1">
    <property type="nucleotide sequence ID" value="NZ_JACAAP010000001.1"/>
</dbReference>
<evidence type="ECO:0000256" key="3">
    <source>
        <dbReference type="ARBA" id="ARBA00022475"/>
    </source>
</evidence>
<comment type="caution">
    <text evidence="9">The sequence shown here is derived from an EMBL/GenBank/DDBJ whole genome shotgun (WGS) entry which is preliminary data.</text>
</comment>
<dbReference type="EMBL" id="JXBC01000001">
    <property type="protein sequence ID" value="KIU12989.1"/>
    <property type="molecule type" value="Genomic_DNA"/>
</dbReference>
<dbReference type="InterPro" id="IPR020846">
    <property type="entry name" value="MFS_dom"/>
</dbReference>
<evidence type="ECO:0000256" key="4">
    <source>
        <dbReference type="ARBA" id="ARBA00022692"/>
    </source>
</evidence>
<feature type="domain" description="Major facilitator superfamily (MFS) profile" evidence="8">
    <location>
        <begin position="19"/>
        <end position="415"/>
    </location>
</feature>
<organism evidence="9 10">
    <name type="scientific">Bacillus subtilis</name>
    <dbReference type="NCBI Taxonomy" id="1423"/>
    <lineage>
        <taxon>Bacteria</taxon>
        <taxon>Bacillati</taxon>
        <taxon>Bacillota</taxon>
        <taxon>Bacilli</taxon>
        <taxon>Bacillales</taxon>
        <taxon>Bacillaceae</taxon>
        <taxon>Bacillus</taxon>
    </lineage>
</organism>
<feature type="transmembrane region" description="Helical" evidence="7">
    <location>
        <begin position="53"/>
        <end position="77"/>
    </location>
</feature>
<feature type="transmembrane region" description="Helical" evidence="7">
    <location>
        <begin position="232"/>
        <end position="253"/>
    </location>
</feature>
<dbReference type="SUPFAM" id="SSF103473">
    <property type="entry name" value="MFS general substrate transporter"/>
    <property type="match status" value="1"/>
</dbReference>
<dbReference type="AlphaFoldDB" id="A0A0D1JKE2"/>
<dbReference type="InterPro" id="IPR010290">
    <property type="entry name" value="TM_effector"/>
</dbReference>